<gene>
    <name evidence="2" type="ORF">L5014_13100</name>
</gene>
<feature type="transmembrane region" description="Helical" evidence="1">
    <location>
        <begin position="65"/>
        <end position="83"/>
    </location>
</feature>
<feature type="transmembrane region" description="Helical" evidence="1">
    <location>
        <begin position="42"/>
        <end position="59"/>
    </location>
</feature>
<organism evidence="2 3">
    <name type="scientific">Paraburkholderia tagetis</name>
    <dbReference type="NCBI Taxonomy" id="2913261"/>
    <lineage>
        <taxon>Bacteria</taxon>
        <taxon>Pseudomonadati</taxon>
        <taxon>Pseudomonadota</taxon>
        <taxon>Betaproteobacteria</taxon>
        <taxon>Burkholderiales</taxon>
        <taxon>Burkholderiaceae</taxon>
        <taxon>Paraburkholderia</taxon>
    </lineage>
</organism>
<dbReference type="Proteomes" id="UP001139308">
    <property type="component" value="Unassembled WGS sequence"/>
</dbReference>
<keyword evidence="3" id="KW-1185">Reference proteome</keyword>
<keyword evidence="1" id="KW-0812">Transmembrane</keyword>
<proteinExistence type="predicted"/>
<evidence type="ECO:0000313" key="3">
    <source>
        <dbReference type="Proteomes" id="UP001139308"/>
    </source>
</evidence>
<keyword evidence="1" id="KW-0472">Membrane</keyword>
<comment type="caution">
    <text evidence="2">The sequence shown here is derived from an EMBL/GenBank/DDBJ whole genome shotgun (WGS) entry which is preliminary data.</text>
</comment>
<dbReference type="Pfam" id="PF19744">
    <property type="entry name" value="DUF6232"/>
    <property type="match status" value="1"/>
</dbReference>
<dbReference type="EMBL" id="JAKLJA010000008">
    <property type="protein sequence ID" value="MCG5074288.1"/>
    <property type="molecule type" value="Genomic_DNA"/>
</dbReference>
<dbReference type="InterPro" id="IPR045629">
    <property type="entry name" value="DUF6232"/>
</dbReference>
<evidence type="ECO:0000256" key="1">
    <source>
        <dbReference type="SAM" id="Phobius"/>
    </source>
</evidence>
<evidence type="ECO:0000313" key="2">
    <source>
        <dbReference type="EMBL" id="MCG5074288.1"/>
    </source>
</evidence>
<name>A0A9X1UHP4_9BURK</name>
<accession>A0A9X1UHP4</accession>
<keyword evidence="1" id="KW-1133">Transmembrane helix</keyword>
<sequence length="141" mass="14530">MELPFNEAGVSVTRTALSAAGQVFPLRDIDDLRIVAGQRKRAVPIALSLIGVALAAVGGAYGSGAGLACGVMLVVVGWLAWIWQEARHQLLVVTGGESREAVWSADLAFLERVEQAVRAAKGVSATGATRTDASAAPPAAH</sequence>
<protein>
    <submittedName>
        <fullName evidence="2">DUF6232 family protein</fullName>
    </submittedName>
</protein>
<dbReference type="RefSeq" id="WP_238464156.1">
    <property type="nucleotide sequence ID" value="NZ_JAKLJA010000008.1"/>
</dbReference>
<reference evidence="2" key="1">
    <citation type="submission" date="2022-01" db="EMBL/GenBank/DDBJ databases">
        <title>Genome sequence and assembly of Parabukholderia sp. RG36.</title>
        <authorList>
            <person name="Chhetri G."/>
        </authorList>
    </citation>
    <scope>NUCLEOTIDE SEQUENCE</scope>
    <source>
        <strain evidence="2">RG36</strain>
    </source>
</reference>
<dbReference type="AlphaFoldDB" id="A0A9X1UHP4"/>